<dbReference type="PROSITE" id="PS50249">
    <property type="entry name" value="MPN"/>
    <property type="match status" value="1"/>
</dbReference>
<dbReference type="Gene3D" id="3.40.140.10">
    <property type="entry name" value="Cytidine Deaminase, domain 2"/>
    <property type="match status" value="1"/>
</dbReference>
<evidence type="ECO:0000256" key="3">
    <source>
        <dbReference type="ARBA" id="ARBA00022801"/>
    </source>
</evidence>
<dbReference type="KEGG" id="evi:Echvi_1930"/>
<dbReference type="Proteomes" id="UP000010796">
    <property type="component" value="Chromosome"/>
</dbReference>
<dbReference type="GO" id="GO:0046872">
    <property type="term" value="F:metal ion binding"/>
    <property type="evidence" value="ECO:0007669"/>
    <property type="project" value="UniProtKB-KW"/>
</dbReference>
<keyword evidence="2" id="KW-0479">Metal-binding</keyword>
<dbReference type="RefSeq" id="WP_015265745.1">
    <property type="nucleotide sequence ID" value="NC_019904.1"/>
</dbReference>
<dbReference type="CDD" id="cd08071">
    <property type="entry name" value="MPN_DUF2466"/>
    <property type="match status" value="1"/>
</dbReference>
<dbReference type="InterPro" id="IPR025657">
    <property type="entry name" value="RadC_JAB"/>
</dbReference>
<evidence type="ECO:0000313" key="8">
    <source>
        <dbReference type="Proteomes" id="UP000010796"/>
    </source>
</evidence>
<evidence type="ECO:0000256" key="1">
    <source>
        <dbReference type="ARBA" id="ARBA00022670"/>
    </source>
</evidence>
<dbReference type="AlphaFoldDB" id="L0FWA7"/>
<gene>
    <name evidence="7" type="ordered locus">Echvi_1930</name>
</gene>
<protein>
    <submittedName>
        <fullName evidence="7">DNA repair protein</fullName>
    </submittedName>
</protein>
<name>L0FWA7_ECHVK</name>
<dbReference type="Pfam" id="PF04002">
    <property type="entry name" value="RadC"/>
    <property type="match status" value="1"/>
</dbReference>
<dbReference type="GO" id="GO:0008237">
    <property type="term" value="F:metallopeptidase activity"/>
    <property type="evidence" value="ECO:0007669"/>
    <property type="project" value="UniProtKB-KW"/>
</dbReference>
<keyword evidence="3" id="KW-0378">Hydrolase</keyword>
<dbReference type="PANTHER" id="PTHR30471:SF3">
    <property type="entry name" value="UPF0758 PROTEIN YEES-RELATED"/>
    <property type="match status" value="1"/>
</dbReference>
<dbReference type="eggNOG" id="COG2003">
    <property type="taxonomic scope" value="Bacteria"/>
</dbReference>
<dbReference type="PATRIC" id="fig|926556.3.peg.2050"/>
<evidence type="ECO:0000256" key="5">
    <source>
        <dbReference type="ARBA" id="ARBA00023049"/>
    </source>
</evidence>
<dbReference type="GO" id="GO:0006508">
    <property type="term" value="P:proteolysis"/>
    <property type="evidence" value="ECO:0007669"/>
    <property type="project" value="UniProtKB-KW"/>
</dbReference>
<evidence type="ECO:0000256" key="2">
    <source>
        <dbReference type="ARBA" id="ARBA00022723"/>
    </source>
</evidence>
<keyword evidence="1" id="KW-0645">Protease</keyword>
<accession>L0FWA7</accession>
<dbReference type="STRING" id="926556.Echvi_1930"/>
<evidence type="ECO:0000259" key="6">
    <source>
        <dbReference type="PROSITE" id="PS50249"/>
    </source>
</evidence>
<dbReference type="HOGENOM" id="CLU_073529_3_0_10"/>
<keyword evidence="4" id="KW-0862">Zinc</keyword>
<dbReference type="OrthoDB" id="9804482at2"/>
<reference evidence="8" key="1">
    <citation type="submission" date="2012-02" db="EMBL/GenBank/DDBJ databases">
        <title>The complete genome of Echinicola vietnamensis DSM 17526.</title>
        <authorList>
            <person name="Lucas S."/>
            <person name="Copeland A."/>
            <person name="Lapidus A."/>
            <person name="Glavina del Rio T."/>
            <person name="Dalin E."/>
            <person name="Tice H."/>
            <person name="Bruce D."/>
            <person name="Goodwin L."/>
            <person name="Pitluck S."/>
            <person name="Peters L."/>
            <person name="Ovchinnikova G."/>
            <person name="Teshima H."/>
            <person name="Kyrpides N."/>
            <person name="Mavromatis K."/>
            <person name="Ivanova N."/>
            <person name="Brettin T."/>
            <person name="Detter J.C."/>
            <person name="Han C."/>
            <person name="Larimer F."/>
            <person name="Land M."/>
            <person name="Hauser L."/>
            <person name="Markowitz V."/>
            <person name="Cheng J.-F."/>
            <person name="Hugenholtz P."/>
            <person name="Woyke T."/>
            <person name="Wu D."/>
            <person name="Brambilla E."/>
            <person name="Klenk H.-P."/>
            <person name="Eisen J.A."/>
        </authorList>
    </citation>
    <scope>NUCLEOTIDE SEQUENCE [LARGE SCALE GENOMIC DNA]</scope>
    <source>
        <strain evidence="8">DSM 17526 / LMG 23754 / KMM 6221</strain>
    </source>
</reference>
<feature type="domain" description="MPN" evidence="6">
    <location>
        <begin position="28"/>
        <end position="153"/>
    </location>
</feature>
<organism evidence="7 8">
    <name type="scientific">Echinicola vietnamensis (strain DSM 17526 / LMG 23754 / KMM 6221)</name>
    <dbReference type="NCBI Taxonomy" id="926556"/>
    <lineage>
        <taxon>Bacteria</taxon>
        <taxon>Pseudomonadati</taxon>
        <taxon>Bacteroidota</taxon>
        <taxon>Cytophagia</taxon>
        <taxon>Cytophagales</taxon>
        <taxon>Cyclobacteriaceae</taxon>
        <taxon>Echinicola</taxon>
    </lineage>
</organism>
<dbReference type="PANTHER" id="PTHR30471">
    <property type="entry name" value="DNA REPAIR PROTEIN RADC"/>
    <property type="match status" value="1"/>
</dbReference>
<keyword evidence="8" id="KW-1185">Reference proteome</keyword>
<dbReference type="InterPro" id="IPR001405">
    <property type="entry name" value="UPF0758"/>
</dbReference>
<evidence type="ECO:0000256" key="4">
    <source>
        <dbReference type="ARBA" id="ARBA00022833"/>
    </source>
</evidence>
<keyword evidence="5" id="KW-0482">Metalloprotease</keyword>
<dbReference type="EMBL" id="CP003346">
    <property type="protein sequence ID" value="AGA78184.1"/>
    <property type="molecule type" value="Genomic_DNA"/>
</dbReference>
<proteinExistence type="predicted"/>
<evidence type="ECO:0000313" key="7">
    <source>
        <dbReference type="EMBL" id="AGA78184.1"/>
    </source>
</evidence>
<sequence length="153" mass="16942">METSKNQWKAAEVKLTYRNKLKANERPKITKSAHAYKILMEHWDKGQIEFVEEFKVLLLNSANRVLGIFNASVGGRSGTMADPRVIFAVALKTASNAIILAHNHPGGTLDKSEPDKKLTDKLAAAGSFLDISVLDHLIITREGYYSFADNGEL</sequence>
<dbReference type="InterPro" id="IPR037518">
    <property type="entry name" value="MPN"/>
</dbReference>